<dbReference type="PIRSF" id="PIRSF000904">
    <property type="entry name" value="FBPtase_SBPase"/>
    <property type="match status" value="1"/>
</dbReference>
<evidence type="ECO:0000256" key="4">
    <source>
        <dbReference type="ARBA" id="ARBA00022842"/>
    </source>
</evidence>
<protein>
    <recommendedName>
        <fullName evidence="11">Fructose-bisphosphatase</fullName>
    </recommendedName>
</protein>
<dbReference type="GO" id="GO:0006002">
    <property type="term" value="P:fructose 6-phosphate metabolic process"/>
    <property type="evidence" value="ECO:0007669"/>
    <property type="project" value="TreeGrafter"/>
</dbReference>
<sequence length="308" mass="35065">MQNQINIYSDCEELQKIYEALLCSFVRLSDILKYHTTGRQETGQINTFGDIQLDCDTHTDQIIFDELKKTGVVAYALSEETPQPVNLGGNKYIVTFDPLDGSSIIGTNWTVGTIFAVWKNDEKILIGHRVKEIVISGCCLYGPRTTALIYNQKLKSVEELQLKLKQDNSLYWDVTHISCVIQPKGNIFAPGNLRAASENIGYKKCIDYWMDNGYTLRYTGGMVPDVLYIYFQINKFQFLDLSNFYQRKRVLYEVAPLAHLVEMAGGKSSDGKNSLMELEITGYDQRSEIIVGSKDEVEKVEQFLNEKI</sequence>
<keyword evidence="5" id="KW-0119">Carbohydrate metabolism</keyword>
<gene>
    <name evidence="9" type="ORF">IMG5_126140</name>
</gene>
<comment type="pathway">
    <text evidence="6">Carbohydrate biosynthesis.</text>
</comment>
<dbReference type="Pfam" id="PF18913">
    <property type="entry name" value="FBPase_C"/>
    <property type="match status" value="1"/>
</dbReference>
<dbReference type="InterPro" id="IPR044015">
    <property type="entry name" value="FBPase_C_dom"/>
</dbReference>
<dbReference type="InParanoid" id="G0QVS9"/>
<name>G0QVS9_ICHMU</name>
<dbReference type="InterPro" id="IPR023079">
    <property type="entry name" value="SBPase"/>
</dbReference>
<keyword evidence="2" id="KW-0479">Metal-binding</keyword>
<evidence type="ECO:0000313" key="10">
    <source>
        <dbReference type="Proteomes" id="UP000008983"/>
    </source>
</evidence>
<dbReference type="PANTHER" id="PTHR11556:SF35">
    <property type="entry name" value="SEDOHEPTULOSE-1,7-BISPHOSPHATASE, CHLOROPLASTIC"/>
    <property type="match status" value="1"/>
</dbReference>
<keyword evidence="4" id="KW-0460">Magnesium</keyword>
<dbReference type="InterPro" id="IPR000146">
    <property type="entry name" value="FBPase_class-1"/>
</dbReference>
<dbReference type="GO" id="GO:0030388">
    <property type="term" value="P:fructose 1,6-bisphosphate metabolic process"/>
    <property type="evidence" value="ECO:0007669"/>
    <property type="project" value="TreeGrafter"/>
</dbReference>
<dbReference type="STRING" id="857967.G0QVS9"/>
<accession>G0QVS9</accession>
<evidence type="ECO:0000256" key="1">
    <source>
        <dbReference type="ARBA" id="ARBA00010941"/>
    </source>
</evidence>
<evidence type="ECO:0000256" key="2">
    <source>
        <dbReference type="ARBA" id="ARBA00022723"/>
    </source>
</evidence>
<dbReference type="RefSeq" id="XP_004032265.1">
    <property type="nucleotide sequence ID" value="XM_004032217.1"/>
</dbReference>
<dbReference type="GO" id="GO:0005986">
    <property type="term" value="P:sucrose biosynthetic process"/>
    <property type="evidence" value="ECO:0007669"/>
    <property type="project" value="TreeGrafter"/>
</dbReference>
<evidence type="ECO:0000256" key="6">
    <source>
        <dbReference type="ARBA" id="ARBA00024331"/>
    </source>
</evidence>
<dbReference type="EMBL" id="GL983959">
    <property type="protein sequence ID" value="EGR30678.1"/>
    <property type="molecule type" value="Genomic_DNA"/>
</dbReference>
<dbReference type="GO" id="GO:0005737">
    <property type="term" value="C:cytoplasm"/>
    <property type="evidence" value="ECO:0007669"/>
    <property type="project" value="TreeGrafter"/>
</dbReference>
<dbReference type="GO" id="GO:0006000">
    <property type="term" value="P:fructose metabolic process"/>
    <property type="evidence" value="ECO:0007669"/>
    <property type="project" value="TreeGrafter"/>
</dbReference>
<dbReference type="GO" id="GO:0042132">
    <property type="term" value="F:fructose 1,6-bisphosphate 1-phosphatase activity"/>
    <property type="evidence" value="ECO:0007669"/>
    <property type="project" value="TreeGrafter"/>
</dbReference>
<evidence type="ECO:0000259" key="7">
    <source>
        <dbReference type="Pfam" id="PF00316"/>
    </source>
</evidence>
<dbReference type="OMA" id="PNWTVGT"/>
<dbReference type="InterPro" id="IPR033391">
    <property type="entry name" value="FBPase_N"/>
</dbReference>
<proteinExistence type="inferred from homology"/>
<organism evidence="9 10">
    <name type="scientific">Ichthyophthirius multifiliis</name>
    <name type="common">White spot disease agent</name>
    <name type="synonym">Ich</name>
    <dbReference type="NCBI Taxonomy" id="5932"/>
    <lineage>
        <taxon>Eukaryota</taxon>
        <taxon>Sar</taxon>
        <taxon>Alveolata</taxon>
        <taxon>Ciliophora</taxon>
        <taxon>Intramacronucleata</taxon>
        <taxon>Oligohymenophorea</taxon>
        <taxon>Hymenostomatida</taxon>
        <taxon>Ophryoglenina</taxon>
        <taxon>Ichthyophthirius</taxon>
    </lineage>
</organism>
<dbReference type="AlphaFoldDB" id="G0QVS9"/>
<dbReference type="GO" id="GO:0006094">
    <property type="term" value="P:gluconeogenesis"/>
    <property type="evidence" value="ECO:0007669"/>
    <property type="project" value="TreeGrafter"/>
</dbReference>
<keyword evidence="3" id="KW-0378">Hydrolase</keyword>
<dbReference type="eggNOG" id="KOG1458">
    <property type="taxonomic scope" value="Eukaryota"/>
</dbReference>
<evidence type="ECO:0000256" key="3">
    <source>
        <dbReference type="ARBA" id="ARBA00022801"/>
    </source>
</evidence>
<dbReference type="PRINTS" id="PR01958">
    <property type="entry name" value="S17BPHPHTASE"/>
</dbReference>
<dbReference type="GO" id="GO:0046872">
    <property type="term" value="F:metal ion binding"/>
    <property type="evidence" value="ECO:0007669"/>
    <property type="project" value="UniProtKB-KW"/>
</dbReference>
<dbReference type="Pfam" id="PF00316">
    <property type="entry name" value="FBPase"/>
    <property type="match status" value="1"/>
</dbReference>
<dbReference type="SUPFAM" id="SSF56655">
    <property type="entry name" value="Carbohydrate phosphatase"/>
    <property type="match status" value="1"/>
</dbReference>
<reference evidence="9 10" key="1">
    <citation type="submission" date="2011-07" db="EMBL/GenBank/DDBJ databases">
        <authorList>
            <person name="Coyne R."/>
            <person name="Brami D."/>
            <person name="Johnson J."/>
            <person name="Hostetler J."/>
            <person name="Hannick L."/>
            <person name="Clark T."/>
            <person name="Cassidy-Hanley D."/>
            <person name="Inman J."/>
        </authorList>
    </citation>
    <scope>NUCLEOTIDE SEQUENCE [LARGE SCALE GENOMIC DNA]</scope>
    <source>
        <strain evidence="9 10">G5</strain>
    </source>
</reference>
<evidence type="ECO:0000256" key="5">
    <source>
        <dbReference type="ARBA" id="ARBA00023277"/>
    </source>
</evidence>
<dbReference type="Proteomes" id="UP000008983">
    <property type="component" value="Unassembled WGS sequence"/>
</dbReference>
<dbReference type="GeneID" id="14906793"/>
<evidence type="ECO:0000259" key="8">
    <source>
        <dbReference type="Pfam" id="PF18913"/>
    </source>
</evidence>
<dbReference type="OrthoDB" id="10256725at2759"/>
<evidence type="ECO:0000313" key="9">
    <source>
        <dbReference type="EMBL" id="EGR30678.1"/>
    </source>
</evidence>
<feature type="domain" description="Fructose-1-6-bisphosphatase class I N-terminal" evidence="7">
    <location>
        <begin position="41"/>
        <end position="152"/>
    </location>
</feature>
<feature type="domain" description="Fructose-1-6-bisphosphatase class 1 C-terminal" evidence="8">
    <location>
        <begin position="181"/>
        <end position="304"/>
    </location>
</feature>
<dbReference type="PANTHER" id="PTHR11556">
    <property type="entry name" value="FRUCTOSE-1,6-BISPHOSPHATASE-RELATED"/>
    <property type="match status" value="1"/>
</dbReference>
<evidence type="ECO:0008006" key="11">
    <source>
        <dbReference type="Google" id="ProtNLM"/>
    </source>
</evidence>
<dbReference type="Gene3D" id="3.30.540.10">
    <property type="entry name" value="Fructose-1,6-Bisphosphatase, subunit A, domain 1"/>
    <property type="match status" value="1"/>
</dbReference>
<dbReference type="Gene3D" id="3.40.190.80">
    <property type="match status" value="1"/>
</dbReference>
<comment type="similarity">
    <text evidence="1">Belongs to the FBPase class 1 family.</text>
</comment>
<keyword evidence="10" id="KW-1185">Reference proteome</keyword>